<evidence type="ECO:0000256" key="2">
    <source>
        <dbReference type="ARBA" id="ARBA00009347"/>
    </source>
</evidence>
<dbReference type="AlphaFoldDB" id="A0A1J4NVE1"/>
<dbReference type="OrthoDB" id="8876745at2"/>
<dbReference type="Pfam" id="PF00441">
    <property type="entry name" value="Acyl-CoA_dh_1"/>
    <property type="match status" value="1"/>
</dbReference>
<evidence type="ECO:0000256" key="5">
    <source>
        <dbReference type="ARBA" id="ARBA00022827"/>
    </source>
</evidence>
<sequence length="416" mass="45457">MDFAFDARTEELRARLLAFMDEYVYPAEAVAEEQRALLASPWDQPAVVEELKAEARRQGLWNLFLPDAEYGAGLTNLQYAPLAEITGRSPHLAPTALNCAAPDTGNMEVLAQFADEHQRKQWLEPLLAGEIRSAFAMTEPDVASSDATNITTLIERDGGGTSRSSGAESGGEYVITGRKWYISGAMNPDCKIFIVMGKTDPDGADIRRQQSMVLVPRDTPGVTVKRAMQVFGYEDHSHGGHAEVVFDHARVPVANLIGEEGGGFAIAQARLGPGRIHHCMRLIGMAERAIELMCRRAVARNAFGKALAQQGVVHNWIADARVTVESLRLLVLKTAWLMDTVGNKGAHTEIQAIKIATPRAVVDIIDRAIQLHGAGGVSQDFPLAELYASARTLMIADGPDEVHQRSLARRELKKYL</sequence>
<feature type="domain" description="Acyl-CoA dehydrogenase/oxidase N-terminal" evidence="10">
    <location>
        <begin position="11"/>
        <end position="130"/>
    </location>
</feature>
<keyword evidence="4 7" id="KW-0285">Flavoprotein</keyword>
<dbReference type="GO" id="GO:0050660">
    <property type="term" value="F:flavin adenine dinucleotide binding"/>
    <property type="evidence" value="ECO:0007669"/>
    <property type="project" value="InterPro"/>
</dbReference>
<comment type="subunit">
    <text evidence="3">Homodimer.</text>
</comment>
<comment type="cofactor">
    <cofactor evidence="1 7">
        <name>FAD</name>
        <dbReference type="ChEBI" id="CHEBI:57692"/>
    </cofactor>
</comment>
<organism evidence="11 12">
    <name type="scientific">Streptomyces mangrovisoli</name>
    <dbReference type="NCBI Taxonomy" id="1428628"/>
    <lineage>
        <taxon>Bacteria</taxon>
        <taxon>Bacillati</taxon>
        <taxon>Actinomycetota</taxon>
        <taxon>Actinomycetes</taxon>
        <taxon>Kitasatosporales</taxon>
        <taxon>Streptomycetaceae</taxon>
        <taxon>Streptomyces</taxon>
    </lineage>
</organism>
<dbReference type="PANTHER" id="PTHR48083">
    <property type="entry name" value="MEDIUM-CHAIN SPECIFIC ACYL-COA DEHYDROGENASE, MITOCHONDRIAL-RELATED"/>
    <property type="match status" value="1"/>
</dbReference>
<evidence type="ECO:0000256" key="6">
    <source>
        <dbReference type="ARBA" id="ARBA00023002"/>
    </source>
</evidence>
<dbReference type="EMBL" id="LAVA02000042">
    <property type="protein sequence ID" value="OIJ66307.1"/>
    <property type="molecule type" value="Genomic_DNA"/>
</dbReference>
<name>A0A1J4NVE1_9ACTN</name>
<dbReference type="Pfam" id="PF02770">
    <property type="entry name" value="Acyl-CoA_dh_M"/>
    <property type="match status" value="1"/>
</dbReference>
<evidence type="ECO:0000313" key="12">
    <source>
        <dbReference type="Proteomes" id="UP000034196"/>
    </source>
</evidence>
<evidence type="ECO:0000256" key="7">
    <source>
        <dbReference type="RuleBase" id="RU362125"/>
    </source>
</evidence>
<dbReference type="Pfam" id="PF02771">
    <property type="entry name" value="Acyl-CoA_dh_N"/>
    <property type="match status" value="1"/>
</dbReference>
<dbReference type="InterPro" id="IPR050741">
    <property type="entry name" value="Acyl-CoA_dehydrogenase"/>
</dbReference>
<gene>
    <name evidence="11" type="ORF">WN71_019070</name>
</gene>
<dbReference type="Proteomes" id="UP000034196">
    <property type="component" value="Unassembled WGS sequence"/>
</dbReference>
<keyword evidence="5 7" id="KW-0274">FAD</keyword>
<dbReference type="GO" id="GO:0033539">
    <property type="term" value="P:fatty acid beta-oxidation using acyl-CoA dehydrogenase"/>
    <property type="evidence" value="ECO:0007669"/>
    <property type="project" value="TreeGrafter"/>
</dbReference>
<protein>
    <submittedName>
        <fullName evidence="11">Acyl-CoA dehydrogenase</fullName>
    </submittedName>
</protein>
<dbReference type="GO" id="GO:0005737">
    <property type="term" value="C:cytoplasm"/>
    <property type="evidence" value="ECO:0007669"/>
    <property type="project" value="TreeGrafter"/>
</dbReference>
<dbReference type="GO" id="GO:0003995">
    <property type="term" value="F:acyl-CoA dehydrogenase activity"/>
    <property type="evidence" value="ECO:0007669"/>
    <property type="project" value="TreeGrafter"/>
</dbReference>
<comment type="caution">
    <text evidence="11">The sequence shown here is derived from an EMBL/GenBank/DDBJ whole genome shotgun (WGS) entry which is preliminary data.</text>
</comment>
<dbReference type="SUPFAM" id="SSF47203">
    <property type="entry name" value="Acyl-CoA dehydrogenase C-terminal domain-like"/>
    <property type="match status" value="1"/>
</dbReference>
<evidence type="ECO:0000256" key="1">
    <source>
        <dbReference type="ARBA" id="ARBA00001974"/>
    </source>
</evidence>
<dbReference type="InterPro" id="IPR013786">
    <property type="entry name" value="AcylCoA_DH/ox_N"/>
</dbReference>
<evidence type="ECO:0000259" key="10">
    <source>
        <dbReference type="Pfam" id="PF02771"/>
    </source>
</evidence>
<evidence type="ECO:0000313" key="11">
    <source>
        <dbReference type="EMBL" id="OIJ66307.1"/>
    </source>
</evidence>
<proteinExistence type="inferred from homology"/>
<accession>A0A1J4NVE1</accession>
<dbReference type="Gene3D" id="2.40.110.10">
    <property type="entry name" value="Butyryl-CoA Dehydrogenase, subunit A, domain 2"/>
    <property type="match status" value="1"/>
</dbReference>
<dbReference type="InterPro" id="IPR046373">
    <property type="entry name" value="Acyl-CoA_Oxase/DH_mid-dom_sf"/>
</dbReference>
<comment type="similarity">
    <text evidence="2 7">Belongs to the acyl-CoA dehydrogenase family.</text>
</comment>
<reference evidence="11" key="1">
    <citation type="submission" date="2016-10" db="EMBL/GenBank/DDBJ databases">
        <title>Genome sequence of Streptomyces mangrovisoli MUSC 149.</title>
        <authorList>
            <person name="Lee L.-H."/>
            <person name="Ser H.-L."/>
        </authorList>
    </citation>
    <scope>NUCLEOTIDE SEQUENCE [LARGE SCALE GENOMIC DNA]</scope>
    <source>
        <strain evidence="11">MUSC 149</strain>
    </source>
</reference>
<dbReference type="Gene3D" id="1.10.540.10">
    <property type="entry name" value="Acyl-CoA dehydrogenase/oxidase, N-terminal domain"/>
    <property type="match status" value="1"/>
</dbReference>
<dbReference type="InterPro" id="IPR036250">
    <property type="entry name" value="AcylCo_DH-like_C"/>
</dbReference>
<dbReference type="InterPro" id="IPR006091">
    <property type="entry name" value="Acyl-CoA_Oxase/DH_mid-dom"/>
</dbReference>
<dbReference type="Gene3D" id="1.20.140.10">
    <property type="entry name" value="Butyryl-CoA Dehydrogenase, subunit A, domain 3"/>
    <property type="match status" value="1"/>
</dbReference>
<dbReference type="STRING" id="1428628.WN71_019070"/>
<evidence type="ECO:0000259" key="9">
    <source>
        <dbReference type="Pfam" id="PF02770"/>
    </source>
</evidence>
<dbReference type="RefSeq" id="WP_046590373.1">
    <property type="nucleotide sequence ID" value="NZ_LAVA02000042.1"/>
</dbReference>
<dbReference type="FunFam" id="2.40.110.10:FF:000002">
    <property type="entry name" value="Acyl-CoA dehydrogenase fadE12"/>
    <property type="match status" value="1"/>
</dbReference>
<dbReference type="InterPro" id="IPR009075">
    <property type="entry name" value="AcylCo_DH/oxidase_C"/>
</dbReference>
<evidence type="ECO:0000256" key="3">
    <source>
        <dbReference type="ARBA" id="ARBA00011738"/>
    </source>
</evidence>
<dbReference type="InterPro" id="IPR009100">
    <property type="entry name" value="AcylCoA_DH/oxidase_NM_dom_sf"/>
</dbReference>
<keyword evidence="12" id="KW-1185">Reference proteome</keyword>
<evidence type="ECO:0000256" key="4">
    <source>
        <dbReference type="ARBA" id="ARBA00022630"/>
    </source>
</evidence>
<evidence type="ECO:0000259" key="8">
    <source>
        <dbReference type="Pfam" id="PF00441"/>
    </source>
</evidence>
<dbReference type="PANTHER" id="PTHR48083:SF13">
    <property type="entry name" value="ACYL-COA DEHYDROGENASE FAMILY MEMBER 11"/>
    <property type="match status" value="1"/>
</dbReference>
<dbReference type="InterPro" id="IPR037069">
    <property type="entry name" value="AcylCoA_DH/ox_N_sf"/>
</dbReference>
<feature type="domain" description="Acyl-CoA oxidase/dehydrogenase middle" evidence="9">
    <location>
        <begin position="134"/>
        <end position="247"/>
    </location>
</feature>
<keyword evidence="6 7" id="KW-0560">Oxidoreductase</keyword>
<dbReference type="SUPFAM" id="SSF56645">
    <property type="entry name" value="Acyl-CoA dehydrogenase NM domain-like"/>
    <property type="match status" value="1"/>
</dbReference>
<feature type="domain" description="Acyl-CoA dehydrogenase/oxidase C-terminal" evidence="8">
    <location>
        <begin position="261"/>
        <end position="410"/>
    </location>
</feature>